<proteinExistence type="predicted"/>
<feature type="domain" description="PKD/Chitinase" evidence="1">
    <location>
        <begin position="38"/>
        <end position="115"/>
    </location>
</feature>
<dbReference type="InterPro" id="IPR001579">
    <property type="entry name" value="Glyco_hydro_18_chit_AS"/>
</dbReference>
<dbReference type="InterPro" id="IPR035986">
    <property type="entry name" value="PKD_dom_sf"/>
</dbReference>
<name>A0A316AI73_9BACT</name>
<dbReference type="GO" id="GO:0005975">
    <property type="term" value="P:carbohydrate metabolic process"/>
    <property type="evidence" value="ECO:0007669"/>
    <property type="project" value="InterPro"/>
</dbReference>
<protein>
    <recommendedName>
        <fullName evidence="1">PKD/Chitinase domain-containing protein</fullName>
    </recommendedName>
</protein>
<accession>A0A316AI73</accession>
<dbReference type="RefSeq" id="WP_109675086.1">
    <property type="nucleotide sequence ID" value="NZ_QGDT01000007.1"/>
</dbReference>
<dbReference type="SMART" id="SM00089">
    <property type="entry name" value="PKD"/>
    <property type="match status" value="2"/>
</dbReference>
<dbReference type="InterPro" id="IPR013783">
    <property type="entry name" value="Ig-like_fold"/>
</dbReference>
<dbReference type="EMBL" id="QGDT01000007">
    <property type="protein sequence ID" value="PWJ57393.1"/>
    <property type="molecule type" value="Genomic_DNA"/>
</dbReference>
<feature type="domain" description="PKD/Chitinase" evidence="1">
    <location>
        <begin position="125"/>
        <end position="206"/>
    </location>
</feature>
<comment type="caution">
    <text evidence="2">The sequence shown here is derived from an EMBL/GenBank/DDBJ whole genome shotgun (WGS) entry which is preliminary data.</text>
</comment>
<gene>
    <name evidence="2" type="ORF">CLV98_107100</name>
</gene>
<reference evidence="2 3" key="1">
    <citation type="submission" date="2018-03" db="EMBL/GenBank/DDBJ databases">
        <title>Genomic Encyclopedia of Archaeal and Bacterial Type Strains, Phase II (KMG-II): from individual species to whole genera.</title>
        <authorList>
            <person name="Goeker M."/>
        </authorList>
    </citation>
    <scope>NUCLEOTIDE SEQUENCE [LARGE SCALE GENOMIC DNA]</scope>
    <source>
        <strain evidence="2 3">DSM 100346</strain>
    </source>
</reference>
<evidence type="ECO:0000313" key="3">
    <source>
        <dbReference type="Proteomes" id="UP000245880"/>
    </source>
</evidence>
<dbReference type="OrthoDB" id="1488789at2"/>
<dbReference type="Gene3D" id="2.60.40.10">
    <property type="entry name" value="Immunoglobulins"/>
    <property type="match status" value="2"/>
</dbReference>
<dbReference type="Proteomes" id="UP000245880">
    <property type="component" value="Unassembled WGS sequence"/>
</dbReference>
<dbReference type="SUPFAM" id="SSF49299">
    <property type="entry name" value="PKD domain"/>
    <property type="match status" value="2"/>
</dbReference>
<dbReference type="AlphaFoldDB" id="A0A316AI73"/>
<keyword evidence="3" id="KW-1185">Reference proteome</keyword>
<dbReference type="CDD" id="cd00146">
    <property type="entry name" value="PKD"/>
    <property type="match status" value="2"/>
</dbReference>
<dbReference type="GO" id="GO:0004553">
    <property type="term" value="F:hydrolase activity, hydrolyzing O-glycosyl compounds"/>
    <property type="evidence" value="ECO:0007669"/>
    <property type="project" value="InterPro"/>
</dbReference>
<evidence type="ECO:0000259" key="1">
    <source>
        <dbReference type="SMART" id="SM00089"/>
    </source>
</evidence>
<evidence type="ECO:0000313" key="2">
    <source>
        <dbReference type="EMBL" id="PWJ57393.1"/>
    </source>
</evidence>
<sequence length="431" mass="47409">MKLIDQNKSTAHLSLFLLLFVCVFCVKKQVPTPEPLPEASYTYSPNVNLVAPVSVSFINTSQNANSYIWSYAGQSATDENIILTFNKAGTYPVSLKAFNNGNTDTYTETIVVSEAQSQPTNNLLKADFTYSPSQNLVAPVKISFKNTSQNAESYTWLISGDGDKTTVNGVDFDFEFKHGGMYTIKLTATKNGENDVITKSITVDPPPVAFIEPGKAVFWATGNWDYVEIETESATYQKTANGPYWVSQYIGFIKTKNTSTAPQCGADGFFTTERPVKSYSYRAIAYLNSGAKVAEQTGTYTVESNRCKEIRIDFAATPSQSTLSFKNQAYTPITLTVGTVTKKINPGAIGTFTGQASEQVVCKGETGVVTSNGELIGLKILGNDFIRTFPTSDDLQISLLVSNNFFIYQKHIVHYRIFKTICELWTSISVN</sequence>
<dbReference type="PROSITE" id="PS01095">
    <property type="entry name" value="GH18_1"/>
    <property type="match status" value="1"/>
</dbReference>
<dbReference type="InterPro" id="IPR022409">
    <property type="entry name" value="PKD/Chitinase_dom"/>
</dbReference>
<organism evidence="2 3">
    <name type="scientific">Dyadobacter jejuensis</name>
    <dbReference type="NCBI Taxonomy" id="1082580"/>
    <lineage>
        <taxon>Bacteria</taxon>
        <taxon>Pseudomonadati</taxon>
        <taxon>Bacteroidota</taxon>
        <taxon>Cytophagia</taxon>
        <taxon>Cytophagales</taxon>
        <taxon>Spirosomataceae</taxon>
        <taxon>Dyadobacter</taxon>
    </lineage>
</organism>